<dbReference type="SUPFAM" id="SSF52172">
    <property type="entry name" value="CheY-like"/>
    <property type="match status" value="1"/>
</dbReference>
<dbReference type="GO" id="GO:0000160">
    <property type="term" value="P:phosphorelay signal transduction system"/>
    <property type="evidence" value="ECO:0007669"/>
    <property type="project" value="InterPro"/>
</dbReference>
<dbReference type="PROSITE" id="PS50110">
    <property type="entry name" value="RESPONSE_REGULATORY"/>
    <property type="match status" value="1"/>
</dbReference>
<protein>
    <submittedName>
        <fullName evidence="3">Serine/threonine protein kinase</fullName>
    </submittedName>
</protein>
<comment type="caution">
    <text evidence="3">The sequence shown here is derived from an EMBL/GenBank/DDBJ whole genome shotgun (WGS) entry which is preliminary data.</text>
</comment>
<sequence>MCPVFYAPDLAAAIAVIQEQKVAVVVADVGTGNADVTAMIKLLKQENPQILSIVLTAASDSDLVIELINQAQIFRFLNKPVKVKILKSHLHAALAQFIAFQKSPHLLKQHRVQESAQVRNSSAGRKILAGLLSLTGPRFKA</sequence>
<keyword evidence="1" id="KW-0597">Phosphoprotein</keyword>
<dbReference type="Pfam" id="PF00072">
    <property type="entry name" value="Response_reg"/>
    <property type="match status" value="1"/>
</dbReference>
<dbReference type="AlphaFoldDB" id="A0A139BQW2"/>
<accession>A0A139BQW2</accession>
<dbReference type="EMBL" id="LSLI01000078">
    <property type="protein sequence ID" value="KXS31386.1"/>
    <property type="molecule type" value="Genomic_DNA"/>
</dbReference>
<dbReference type="Gene3D" id="3.40.50.2300">
    <property type="match status" value="1"/>
</dbReference>
<organism evidence="3 4">
    <name type="scientific">Candidatus Gallionella acididurans</name>
    <dbReference type="NCBI Taxonomy" id="1796491"/>
    <lineage>
        <taxon>Bacteria</taxon>
        <taxon>Pseudomonadati</taxon>
        <taxon>Pseudomonadota</taxon>
        <taxon>Betaproteobacteria</taxon>
        <taxon>Nitrosomonadales</taxon>
        <taxon>Gallionellaceae</taxon>
        <taxon>Gallionella</taxon>
    </lineage>
</organism>
<feature type="domain" description="Response regulatory" evidence="2">
    <location>
        <begin position="1"/>
        <end position="94"/>
    </location>
</feature>
<reference evidence="3 4" key="2">
    <citation type="submission" date="2016-03" db="EMBL/GenBank/DDBJ databases">
        <title>New uncultured bacterium of the family Gallionellaceae from acid mine drainage: description and reconstruction of genome based on metagenomic analysis of microbial community.</title>
        <authorList>
            <person name="Kadnikov V."/>
            <person name="Ivasenko D."/>
            <person name="Beletsky A."/>
            <person name="Mardanov A."/>
            <person name="Danilova E."/>
            <person name="Pimenov N."/>
            <person name="Karnachuk O."/>
            <person name="Ravin N."/>
        </authorList>
    </citation>
    <scope>NUCLEOTIDE SEQUENCE [LARGE SCALE GENOMIC DNA]</scope>
    <source>
        <strain evidence="3">ShG14-8</strain>
    </source>
</reference>
<evidence type="ECO:0000313" key="4">
    <source>
        <dbReference type="Proteomes" id="UP000070578"/>
    </source>
</evidence>
<dbReference type="Proteomes" id="UP000070578">
    <property type="component" value="Unassembled WGS sequence"/>
</dbReference>
<proteinExistence type="predicted"/>
<keyword evidence="3" id="KW-0723">Serine/threonine-protein kinase</keyword>
<evidence type="ECO:0000256" key="1">
    <source>
        <dbReference type="PROSITE-ProRule" id="PRU00169"/>
    </source>
</evidence>
<dbReference type="GO" id="GO:0004674">
    <property type="term" value="F:protein serine/threonine kinase activity"/>
    <property type="evidence" value="ECO:0007669"/>
    <property type="project" value="UniProtKB-KW"/>
</dbReference>
<gene>
    <name evidence="3" type="ORF">AWT59_2492</name>
</gene>
<keyword evidence="3" id="KW-0418">Kinase</keyword>
<keyword evidence="3" id="KW-0808">Transferase</keyword>
<evidence type="ECO:0000313" key="3">
    <source>
        <dbReference type="EMBL" id="KXS31386.1"/>
    </source>
</evidence>
<evidence type="ECO:0000259" key="2">
    <source>
        <dbReference type="PROSITE" id="PS50110"/>
    </source>
</evidence>
<feature type="modified residue" description="4-aspartylphosphate" evidence="1">
    <location>
        <position position="28"/>
    </location>
</feature>
<name>A0A139BQW2_9PROT</name>
<dbReference type="InterPro" id="IPR011006">
    <property type="entry name" value="CheY-like_superfamily"/>
</dbReference>
<dbReference type="InterPro" id="IPR001789">
    <property type="entry name" value="Sig_transdc_resp-reg_receiver"/>
</dbReference>
<reference evidence="3 4" key="1">
    <citation type="submission" date="2016-02" db="EMBL/GenBank/DDBJ databases">
        <authorList>
            <person name="Wen L."/>
            <person name="He K."/>
            <person name="Yang H."/>
        </authorList>
    </citation>
    <scope>NUCLEOTIDE SEQUENCE [LARGE SCALE GENOMIC DNA]</scope>
    <source>
        <strain evidence="3">ShG14-8</strain>
    </source>
</reference>